<comment type="caution">
    <text evidence="1">The sequence shown here is derived from an EMBL/GenBank/DDBJ whole genome shotgun (WGS) entry which is preliminary data.</text>
</comment>
<evidence type="ECO:0000313" key="2">
    <source>
        <dbReference type="Proteomes" id="UP001383192"/>
    </source>
</evidence>
<organism evidence="1 2">
    <name type="scientific">Paramarasmius palmivorus</name>
    <dbReference type="NCBI Taxonomy" id="297713"/>
    <lineage>
        <taxon>Eukaryota</taxon>
        <taxon>Fungi</taxon>
        <taxon>Dikarya</taxon>
        <taxon>Basidiomycota</taxon>
        <taxon>Agaricomycotina</taxon>
        <taxon>Agaricomycetes</taxon>
        <taxon>Agaricomycetidae</taxon>
        <taxon>Agaricales</taxon>
        <taxon>Marasmiineae</taxon>
        <taxon>Marasmiaceae</taxon>
        <taxon>Paramarasmius</taxon>
    </lineage>
</organism>
<dbReference type="AlphaFoldDB" id="A0AAW0CQ41"/>
<reference evidence="1 2" key="1">
    <citation type="submission" date="2024-01" db="EMBL/GenBank/DDBJ databases">
        <title>A draft genome for a cacao thread blight-causing isolate of Paramarasmius palmivorus.</title>
        <authorList>
            <person name="Baruah I.K."/>
            <person name="Bukari Y."/>
            <person name="Amoako-Attah I."/>
            <person name="Meinhardt L.W."/>
            <person name="Bailey B.A."/>
            <person name="Cohen S.P."/>
        </authorList>
    </citation>
    <scope>NUCLEOTIDE SEQUENCE [LARGE SCALE GENOMIC DNA]</scope>
    <source>
        <strain evidence="1 2">GH-12</strain>
    </source>
</reference>
<accession>A0AAW0CQ41</accession>
<dbReference type="EMBL" id="JAYKXP010000038">
    <property type="protein sequence ID" value="KAK7040159.1"/>
    <property type="molecule type" value="Genomic_DNA"/>
</dbReference>
<sequence length="145" mass="16322">MESGRRLLKAEANLFQTSTSYELFLLDLDVMSNATLRNITFDDRDTERLNYSGEWFIEDWNSTSGRTGSLTYTNDTEATPLQVFQYQLMHFSTTGCVDPGDLGASTPSASTATPAPRNFEEIDAVDDSTDDIHSEPVLLYFSYLY</sequence>
<proteinExistence type="predicted"/>
<gene>
    <name evidence="1" type="ORF">VNI00_009965</name>
</gene>
<protein>
    <submittedName>
        <fullName evidence="1">Uncharacterized protein</fullName>
    </submittedName>
</protein>
<name>A0AAW0CQ41_9AGAR</name>
<evidence type="ECO:0000313" key="1">
    <source>
        <dbReference type="EMBL" id="KAK7040159.1"/>
    </source>
</evidence>
<keyword evidence="2" id="KW-1185">Reference proteome</keyword>
<dbReference type="Proteomes" id="UP001383192">
    <property type="component" value="Unassembled WGS sequence"/>
</dbReference>